<dbReference type="InterPro" id="IPR007838">
    <property type="entry name" value="Cell_div_ZapA-like"/>
</dbReference>
<dbReference type="GO" id="GO:0043093">
    <property type="term" value="P:FtsZ-dependent cytokinesis"/>
    <property type="evidence" value="ECO:0007669"/>
    <property type="project" value="TreeGrafter"/>
</dbReference>
<evidence type="ECO:0000256" key="9">
    <source>
        <dbReference type="ARBA" id="ARBA00033158"/>
    </source>
</evidence>
<comment type="subcellular location">
    <subcellularLocation>
        <location evidence="1">Cytoplasm</location>
    </subcellularLocation>
</comment>
<evidence type="ECO:0000256" key="5">
    <source>
        <dbReference type="ARBA" id="ARBA00023210"/>
    </source>
</evidence>
<evidence type="ECO:0000313" key="10">
    <source>
        <dbReference type="EMBL" id="ASS74595.1"/>
    </source>
</evidence>
<dbReference type="GO" id="GO:0030428">
    <property type="term" value="C:cell septum"/>
    <property type="evidence" value="ECO:0007669"/>
    <property type="project" value="TreeGrafter"/>
</dbReference>
<dbReference type="Pfam" id="PF05164">
    <property type="entry name" value="ZapA"/>
    <property type="match status" value="1"/>
</dbReference>
<evidence type="ECO:0000256" key="4">
    <source>
        <dbReference type="ARBA" id="ARBA00022618"/>
    </source>
</evidence>
<keyword evidence="4 10" id="KW-0132">Cell division</keyword>
<proteinExistence type="predicted"/>
<dbReference type="Proteomes" id="UP000214688">
    <property type="component" value="Chromosome"/>
</dbReference>
<name>A0A223CZC0_9BACL</name>
<accession>A0A223CZC0</accession>
<gene>
    <name evidence="10" type="ORF">CIG75_06025</name>
</gene>
<dbReference type="GO" id="GO:0032153">
    <property type="term" value="C:cell division site"/>
    <property type="evidence" value="ECO:0007669"/>
    <property type="project" value="TreeGrafter"/>
</dbReference>
<keyword evidence="11" id="KW-1185">Reference proteome</keyword>
<evidence type="ECO:0000256" key="6">
    <source>
        <dbReference type="ARBA" id="ARBA00023306"/>
    </source>
</evidence>
<dbReference type="NCBIfam" id="NF010724">
    <property type="entry name" value="PRK14126.1"/>
    <property type="match status" value="1"/>
</dbReference>
<protein>
    <recommendedName>
        <fullName evidence="2">Cell division protein ZapA</fullName>
    </recommendedName>
    <alternativeName>
        <fullName evidence="9">Z ring-associated protein ZapA</fullName>
    </alternativeName>
</protein>
<dbReference type="EMBL" id="CP022657">
    <property type="protein sequence ID" value="ASS74595.1"/>
    <property type="molecule type" value="Genomic_DNA"/>
</dbReference>
<keyword evidence="3" id="KW-0963">Cytoplasm</keyword>
<evidence type="ECO:0000256" key="7">
    <source>
        <dbReference type="ARBA" id="ARBA00024910"/>
    </source>
</evidence>
<evidence type="ECO:0000256" key="8">
    <source>
        <dbReference type="ARBA" id="ARBA00026068"/>
    </source>
</evidence>
<dbReference type="InterPro" id="IPR036192">
    <property type="entry name" value="Cell_div_ZapA-like_sf"/>
</dbReference>
<dbReference type="PANTHER" id="PTHR34981">
    <property type="entry name" value="CELL DIVISION PROTEIN ZAPA"/>
    <property type="match status" value="1"/>
</dbReference>
<dbReference type="PANTHER" id="PTHR34981:SF1">
    <property type="entry name" value="CELL DIVISION PROTEIN ZAPA"/>
    <property type="match status" value="1"/>
</dbReference>
<comment type="subunit">
    <text evidence="8">Homodimer. Interacts with FtsZ.</text>
</comment>
<dbReference type="SUPFAM" id="SSF102829">
    <property type="entry name" value="Cell division protein ZapA-like"/>
    <property type="match status" value="1"/>
</dbReference>
<dbReference type="GO" id="GO:0000921">
    <property type="term" value="P:septin ring assembly"/>
    <property type="evidence" value="ECO:0007669"/>
    <property type="project" value="TreeGrafter"/>
</dbReference>
<dbReference type="GO" id="GO:0000917">
    <property type="term" value="P:division septum assembly"/>
    <property type="evidence" value="ECO:0007669"/>
    <property type="project" value="UniProtKB-KW"/>
</dbReference>
<evidence type="ECO:0000313" key="11">
    <source>
        <dbReference type="Proteomes" id="UP000214688"/>
    </source>
</evidence>
<keyword evidence="6" id="KW-0131">Cell cycle</keyword>
<keyword evidence="5" id="KW-0717">Septation</keyword>
<evidence type="ECO:0000256" key="3">
    <source>
        <dbReference type="ARBA" id="ARBA00022490"/>
    </source>
</evidence>
<sequence>MTKCSRRSRNCITLNFVPNWRRNFCHRRRRVWGIQKGAIPLPKYPNGFQANESNKIKAVIYGQDYQIKGKAPIEHLRLVAMLVDHKMKEIGEGNPRLDLNRVAVLAAVNVADEYLKLRQEYEDLLRVLEPQSEPHPGDGEE</sequence>
<comment type="function">
    <text evidence="7">Activator of cell division through the inhibition of FtsZ GTPase activity, therefore promoting FtsZ assembly into bundles of protofilaments necessary for the formation of the division Z ring. It is recruited early at mid-cell but it is not essential for cell division.</text>
</comment>
<reference evidence="10 11" key="1">
    <citation type="journal article" date="2015" name="Int. J. Syst. Evol. Microbiol.">
        <title>Tumebacillus algifaecis sp. nov., isolated from decomposing algal scum.</title>
        <authorList>
            <person name="Wu Y.F."/>
            <person name="Zhang B."/>
            <person name="Xing P."/>
            <person name="Wu Q.L."/>
            <person name="Liu S.J."/>
        </authorList>
    </citation>
    <scope>NUCLEOTIDE SEQUENCE [LARGE SCALE GENOMIC DNA]</scope>
    <source>
        <strain evidence="10 11">THMBR28</strain>
    </source>
</reference>
<evidence type="ECO:0000256" key="2">
    <source>
        <dbReference type="ARBA" id="ARBA00015195"/>
    </source>
</evidence>
<dbReference type="Gene3D" id="6.10.250.790">
    <property type="match status" value="1"/>
</dbReference>
<dbReference type="InterPro" id="IPR053712">
    <property type="entry name" value="Bac_CellDiv_Activator"/>
</dbReference>
<evidence type="ECO:0000256" key="1">
    <source>
        <dbReference type="ARBA" id="ARBA00004496"/>
    </source>
</evidence>
<dbReference type="AlphaFoldDB" id="A0A223CZC0"/>
<dbReference type="OrthoDB" id="9808604at2"/>
<dbReference type="GO" id="GO:0005829">
    <property type="term" value="C:cytosol"/>
    <property type="evidence" value="ECO:0007669"/>
    <property type="project" value="TreeGrafter"/>
</dbReference>
<organism evidence="10 11">
    <name type="scientific">Tumebacillus algifaecis</name>
    <dbReference type="NCBI Taxonomy" id="1214604"/>
    <lineage>
        <taxon>Bacteria</taxon>
        <taxon>Bacillati</taxon>
        <taxon>Bacillota</taxon>
        <taxon>Bacilli</taxon>
        <taxon>Bacillales</taxon>
        <taxon>Alicyclobacillaceae</taxon>
        <taxon>Tumebacillus</taxon>
    </lineage>
</organism>
<dbReference type="KEGG" id="tab:CIG75_06025"/>